<organism evidence="3 4">
    <name type="scientific">Mesotoga infera</name>
    <dbReference type="NCBI Taxonomy" id="1236046"/>
    <lineage>
        <taxon>Bacteria</taxon>
        <taxon>Thermotogati</taxon>
        <taxon>Thermotogota</taxon>
        <taxon>Thermotogae</taxon>
        <taxon>Kosmotogales</taxon>
        <taxon>Kosmotogaceae</taxon>
        <taxon>Mesotoga</taxon>
    </lineage>
</organism>
<reference evidence="3" key="1">
    <citation type="journal article" date="2015" name="MBio">
        <title>Genome-resolved metagenomic analysis reveals roles for candidate phyla and other microbial community members in biogeochemical transformations in oil reservoirs.</title>
        <authorList>
            <person name="Hu P."/>
            <person name="Tom L."/>
            <person name="Singh A."/>
            <person name="Thomas B.C."/>
            <person name="Baker B.J."/>
            <person name="Piceno Y.M."/>
            <person name="Andersen G.L."/>
            <person name="Banfield J.F."/>
        </authorList>
    </citation>
    <scope>NUCLEOTIDE SEQUENCE [LARGE SCALE GENOMIC DNA]</scope>
    <source>
        <strain evidence="3">46_47</strain>
    </source>
</reference>
<keyword evidence="3" id="KW-0378">Hydrolase</keyword>
<dbReference type="PATRIC" id="fig|1236046.6.peg.1427"/>
<evidence type="ECO:0000259" key="1">
    <source>
        <dbReference type="Pfam" id="PF02129"/>
    </source>
</evidence>
<gene>
    <name evidence="2" type="ORF">DIT26_08545</name>
    <name evidence="3" type="ORF">XD86_1151</name>
</gene>
<dbReference type="Pfam" id="PF02129">
    <property type="entry name" value="Peptidase_S15"/>
    <property type="match status" value="1"/>
</dbReference>
<comment type="caution">
    <text evidence="3">The sequence shown here is derived from an EMBL/GenBank/DDBJ whole genome shotgun (WGS) entry which is preliminary data.</text>
</comment>
<dbReference type="InterPro" id="IPR029058">
    <property type="entry name" value="AB_hydrolase_fold"/>
</dbReference>
<evidence type="ECO:0000313" key="5">
    <source>
        <dbReference type="Proteomes" id="UP000264215"/>
    </source>
</evidence>
<dbReference type="EMBL" id="LGGH01000198">
    <property type="protein sequence ID" value="KUK66555.1"/>
    <property type="molecule type" value="Genomic_DNA"/>
</dbReference>
<dbReference type="SUPFAM" id="SSF53474">
    <property type="entry name" value="alpha/beta-Hydrolases"/>
    <property type="match status" value="1"/>
</dbReference>
<evidence type="ECO:0000313" key="2">
    <source>
        <dbReference type="EMBL" id="HCO70600.1"/>
    </source>
</evidence>
<reference evidence="4" key="2">
    <citation type="journal article" date="2015" name="MBio">
        <title>Genome-Resolved Metagenomic Analysis Reveals Roles for Candidate Phyla and Other Microbial Community Members in Biogeochemical Transformations in Oil Reservoirs.</title>
        <authorList>
            <person name="Hu P."/>
            <person name="Tom L."/>
            <person name="Singh A."/>
            <person name="Thomas B.C."/>
            <person name="Baker B.J."/>
            <person name="Piceno Y.M."/>
            <person name="Andersen G.L."/>
            <person name="Banfield J.F."/>
        </authorList>
    </citation>
    <scope>NUCLEOTIDE SEQUENCE [LARGE SCALE GENOMIC DNA]</scope>
</reference>
<accession>A0A101GYN0</accession>
<dbReference type="Proteomes" id="UP000264215">
    <property type="component" value="Unassembled WGS sequence"/>
</dbReference>
<name>A0A101GYN0_9BACT</name>
<evidence type="ECO:0000313" key="3">
    <source>
        <dbReference type="EMBL" id="KUK66555.1"/>
    </source>
</evidence>
<reference evidence="2 5" key="3">
    <citation type="journal article" date="2018" name="Nat. Biotechnol.">
        <title>A standardized bacterial taxonomy based on genome phylogeny substantially revises the tree of life.</title>
        <authorList>
            <person name="Parks D.H."/>
            <person name="Chuvochina M."/>
            <person name="Waite D.W."/>
            <person name="Rinke C."/>
            <person name="Skarshewski A."/>
            <person name="Chaumeil P.A."/>
            <person name="Hugenholtz P."/>
        </authorList>
    </citation>
    <scope>NUCLEOTIDE SEQUENCE [LARGE SCALE GENOMIC DNA]</scope>
    <source>
        <strain evidence="2">UBA9905</strain>
    </source>
</reference>
<protein>
    <submittedName>
        <fullName evidence="2 3">Alpha/beta hydrolase</fullName>
    </submittedName>
</protein>
<sequence>MSRLESFTLGEEGKRIFGICEYPSSGKSFPTVLMFHGFTGEHIVSTFKFPRLSRRLVEKGIATVRFDFRGSGDSEGEFYEMSPLTELRDAEEVYSFVQRQKWCSGKIGVIGYSLGGMVASLFAGRHPEISALLLWSPVIMNQDFFQREDYTFDRGEQYKDVLGLKLGPIFFEDGRRVDASEELKNYHGDLLIIHGSDDESVPYLPVKEYADQRGLSIHTVEEANHKYQRIDWIEELFSVSSDFLAKTLL</sequence>
<dbReference type="Proteomes" id="UP000054260">
    <property type="component" value="Unassembled WGS sequence"/>
</dbReference>
<evidence type="ECO:0000313" key="4">
    <source>
        <dbReference type="Proteomes" id="UP000054260"/>
    </source>
</evidence>
<dbReference type="PANTHER" id="PTHR43265:SF1">
    <property type="entry name" value="ESTERASE ESTD"/>
    <property type="match status" value="1"/>
</dbReference>
<dbReference type="InterPro" id="IPR053145">
    <property type="entry name" value="AB_hydrolase_Est10"/>
</dbReference>
<dbReference type="EMBL" id="DQBS01000191">
    <property type="protein sequence ID" value="HCO70600.1"/>
    <property type="molecule type" value="Genomic_DNA"/>
</dbReference>
<dbReference type="AlphaFoldDB" id="A0A101GYN0"/>
<dbReference type="PANTHER" id="PTHR43265">
    <property type="entry name" value="ESTERASE ESTD"/>
    <property type="match status" value="1"/>
</dbReference>
<proteinExistence type="predicted"/>
<dbReference type="InterPro" id="IPR000383">
    <property type="entry name" value="Xaa-Pro-like_dom"/>
</dbReference>
<dbReference type="GO" id="GO:0052689">
    <property type="term" value="F:carboxylic ester hydrolase activity"/>
    <property type="evidence" value="ECO:0007669"/>
    <property type="project" value="TreeGrafter"/>
</dbReference>
<feature type="domain" description="Xaa-Pro dipeptidyl-peptidase-like" evidence="1">
    <location>
        <begin position="23"/>
        <end position="135"/>
    </location>
</feature>
<dbReference type="Gene3D" id="3.40.50.1820">
    <property type="entry name" value="alpha/beta hydrolase"/>
    <property type="match status" value="1"/>
</dbReference>